<dbReference type="SUPFAM" id="SSF52540">
    <property type="entry name" value="P-loop containing nucleoside triphosphate hydrolases"/>
    <property type="match status" value="2"/>
</dbReference>
<feature type="transmembrane region" description="Helical" evidence="11">
    <location>
        <begin position="1109"/>
        <end position="1130"/>
    </location>
</feature>
<evidence type="ECO:0000256" key="5">
    <source>
        <dbReference type="ARBA" id="ARBA00022741"/>
    </source>
</evidence>
<evidence type="ECO:0000256" key="8">
    <source>
        <dbReference type="ARBA" id="ARBA00023136"/>
    </source>
</evidence>
<dbReference type="InterPro" id="IPR017871">
    <property type="entry name" value="ABC_transporter-like_CS"/>
</dbReference>
<feature type="transmembrane region" description="Helical" evidence="11">
    <location>
        <begin position="888"/>
        <end position="909"/>
    </location>
</feature>
<feature type="transmembrane region" description="Helical" evidence="11">
    <location>
        <begin position="481"/>
        <end position="501"/>
    </location>
</feature>
<dbReference type="GO" id="GO:0005886">
    <property type="term" value="C:plasma membrane"/>
    <property type="evidence" value="ECO:0007669"/>
    <property type="project" value="UniProtKB-SubCell"/>
</dbReference>
<comment type="caution">
    <text evidence="14">The sequence shown here is derived from an EMBL/GenBank/DDBJ whole genome shotgun (WGS) entry which is preliminary data.</text>
</comment>
<evidence type="ECO:0000256" key="9">
    <source>
        <dbReference type="ARBA" id="ARBA00023180"/>
    </source>
</evidence>
<feature type="transmembrane region" description="Helical" evidence="11">
    <location>
        <begin position="298"/>
        <end position="317"/>
    </location>
</feature>
<dbReference type="GO" id="GO:0005524">
    <property type="term" value="F:ATP binding"/>
    <property type="evidence" value="ECO:0007669"/>
    <property type="project" value="UniProtKB-KW"/>
</dbReference>
<evidence type="ECO:0000256" key="10">
    <source>
        <dbReference type="SAM" id="MobiDB-lite"/>
    </source>
</evidence>
<dbReference type="FunFam" id="1.20.1560.10:FF:000055">
    <property type="entry name" value="ABC multidrug transporter (Eurofung)"/>
    <property type="match status" value="1"/>
</dbReference>
<evidence type="ECO:0000313" key="15">
    <source>
        <dbReference type="Proteomes" id="UP000635477"/>
    </source>
</evidence>
<feature type="domain" description="ABC transmembrane type-1" evidence="13">
    <location>
        <begin position="891"/>
        <end position="1167"/>
    </location>
</feature>
<dbReference type="GO" id="GO:0140359">
    <property type="term" value="F:ABC-type transporter activity"/>
    <property type="evidence" value="ECO:0007669"/>
    <property type="project" value="InterPro"/>
</dbReference>
<proteinExistence type="predicted"/>
<evidence type="ECO:0000259" key="13">
    <source>
        <dbReference type="PROSITE" id="PS50929"/>
    </source>
</evidence>
<reference evidence="14" key="1">
    <citation type="journal article" date="2020" name="BMC Genomics">
        <title>Correction to: Identification and distribution of gene clusters required for synthesis of sphingolipid metabolism inhibitors in diverse species of the filamentous fungus Fusarium.</title>
        <authorList>
            <person name="Kim H.S."/>
            <person name="Lohmar J.M."/>
            <person name="Busman M."/>
            <person name="Brown D.W."/>
            <person name="Naumann T.A."/>
            <person name="Divon H.H."/>
            <person name="Lysoe E."/>
            <person name="Uhlig S."/>
            <person name="Proctor R.H."/>
        </authorList>
    </citation>
    <scope>NUCLEOTIDE SEQUENCE</scope>
    <source>
        <strain evidence="14">NRRL 22465</strain>
    </source>
</reference>
<dbReference type="Gene3D" id="1.20.1560.10">
    <property type="entry name" value="ABC transporter type 1, transmembrane domain"/>
    <property type="match status" value="2"/>
</dbReference>
<name>A0A8H4USX1_9HYPO</name>
<protein>
    <recommendedName>
        <fullName evidence="16">ABC transporter</fullName>
    </recommendedName>
</protein>
<dbReference type="InterPro" id="IPR044746">
    <property type="entry name" value="ABCC_6TM_D1"/>
</dbReference>
<feature type="domain" description="ABC transporter" evidence="12">
    <location>
        <begin position="1173"/>
        <end position="1407"/>
    </location>
</feature>
<dbReference type="CDD" id="cd18580">
    <property type="entry name" value="ABC_6TM_ABCC_D2"/>
    <property type="match status" value="1"/>
</dbReference>
<feature type="transmembrane region" description="Helical" evidence="11">
    <location>
        <begin position="58"/>
        <end position="79"/>
    </location>
</feature>
<dbReference type="Gene3D" id="3.40.50.300">
    <property type="entry name" value="P-loop containing nucleotide triphosphate hydrolases"/>
    <property type="match status" value="2"/>
</dbReference>
<feature type="transmembrane region" description="Helical" evidence="11">
    <location>
        <begin position="1025"/>
        <end position="1045"/>
    </location>
</feature>
<keyword evidence="15" id="KW-1185">Reference proteome</keyword>
<feature type="transmembrane region" description="Helical" evidence="11">
    <location>
        <begin position="25"/>
        <end position="46"/>
    </location>
</feature>
<dbReference type="InterPro" id="IPR044726">
    <property type="entry name" value="ABCC_6TM_D2"/>
</dbReference>
<feature type="region of interest" description="Disordered" evidence="10">
    <location>
        <begin position="563"/>
        <end position="592"/>
    </location>
</feature>
<dbReference type="InterPro" id="IPR056227">
    <property type="entry name" value="TMD0_ABC"/>
</dbReference>
<evidence type="ECO:0000256" key="7">
    <source>
        <dbReference type="ARBA" id="ARBA00022989"/>
    </source>
</evidence>
<dbReference type="PROSITE" id="PS50929">
    <property type="entry name" value="ABC_TM1F"/>
    <property type="match status" value="2"/>
</dbReference>
<feature type="transmembrane region" description="Helical" evidence="11">
    <location>
        <begin position="91"/>
        <end position="110"/>
    </location>
</feature>
<keyword evidence="5" id="KW-0547">Nucleotide-binding</keyword>
<dbReference type="InterPro" id="IPR036640">
    <property type="entry name" value="ABC1_TM_sf"/>
</dbReference>
<feature type="transmembrane region" description="Helical" evidence="11">
    <location>
        <begin position="148"/>
        <end position="166"/>
    </location>
</feature>
<dbReference type="InterPro" id="IPR027417">
    <property type="entry name" value="P-loop_NTPase"/>
</dbReference>
<dbReference type="Pfam" id="PF00005">
    <property type="entry name" value="ABC_tran"/>
    <property type="match status" value="2"/>
</dbReference>
<dbReference type="FunFam" id="1.20.1560.10:FF:000066">
    <property type="entry name" value="ABC multidrug transporter (Eurofung)"/>
    <property type="match status" value="1"/>
</dbReference>
<keyword evidence="4 11" id="KW-0812">Transmembrane</keyword>
<dbReference type="OrthoDB" id="6500128at2759"/>
<keyword evidence="3" id="KW-1003">Cell membrane</keyword>
<accession>A0A8H4USX1</accession>
<reference evidence="14" key="2">
    <citation type="submission" date="2020-05" db="EMBL/GenBank/DDBJ databases">
        <authorList>
            <person name="Kim H.-S."/>
            <person name="Proctor R.H."/>
            <person name="Brown D.W."/>
        </authorList>
    </citation>
    <scope>NUCLEOTIDE SEQUENCE</scope>
    <source>
        <strain evidence="14">NRRL 22465</strain>
    </source>
</reference>
<dbReference type="CDD" id="cd03250">
    <property type="entry name" value="ABCC_MRP_domain1"/>
    <property type="match status" value="1"/>
</dbReference>
<dbReference type="EMBL" id="JABEYC010000096">
    <property type="protein sequence ID" value="KAF4982828.1"/>
    <property type="molecule type" value="Genomic_DNA"/>
</dbReference>
<keyword evidence="2" id="KW-0813">Transport</keyword>
<evidence type="ECO:0000256" key="2">
    <source>
        <dbReference type="ARBA" id="ARBA00022448"/>
    </source>
</evidence>
<feature type="compositionally biased region" description="Low complexity" evidence="10">
    <location>
        <begin position="574"/>
        <end position="583"/>
    </location>
</feature>
<feature type="domain" description="ABC transporter" evidence="12">
    <location>
        <begin position="614"/>
        <end position="839"/>
    </location>
</feature>
<dbReference type="InterPro" id="IPR003439">
    <property type="entry name" value="ABC_transporter-like_ATP-bd"/>
</dbReference>
<dbReference type="PROSITE" id="PS00211">
    <property type="entry name" value="ABC_TRANSPORTER_1"/>
    <property type="match status" value="2"/>
</dbReference>
<evidence type="ECO:0000313" key="14">
    <source>
        <dbReference type="EMBL" id="KAF4982828.1"/>
    </source>
</evidence>
<evidence type="ECO:0000256" key="6">
    <source>
        <dbReference type="ARBA" id="ARBA00022840"/>
    </source>
</evidence>
<dbReference type="PROSITE" id="PS50893">
    <property type="entry name" value="ABC_TRANSPORTER_2"/>
    <property type="match status" value="2"/>
</dbReference>
<dbReference type="InterPro" id="IPR011527">
    <property type="entry name" value="ABC1_TM_dom"/>
</dbReference>
<evidence type="ECO:0000256" key="1">
    <source>
        <dbReference type="ARBA" id="ARBA00004651"/>
    </source>
</evidence>
<keyword evidence="7 11" id="KW-1133">Transmembrane helix</keyword>
<dbReference type="InterPro" id="IPR050173">
    <property type="entry name" value="ABC_transporter_C-like"/>
</dbReference>
<evidence type="ECO:0000256" key="4">
    <source>
        <dbReference type="ARBA" id="ARBA00022692"/>
    </source>
</evidence>
<dbReference type="InterPro" id="IPR003593">
    <property type="entry name" value="AAA+_ATPase"/>
</dbReference>
<feature type="transmembrane region" description="Helical" evidence="11">
    <location>
        <begin position="513"/>
        <end position="532"/>
    </location>
</feature>
<feature type="transmembrane region" description="Helical" evidence="11">
    <location>
        <begin position="122"/>
        <end position="142"/>
    </location>
</feature>
<sequence length="1409" mass="153997">MSGDNHIGPHHKGLLDFTLLFEQSILSLLPTAVFIFVAPFRIAALWHNQIITKLGPVLCFKLAIIASYVCLQVTLIALWSLESGPKTNTSIAEPILGLVESLALAALSYIEHRRSSKPSALISAYLVLTIILDLALTRTLWIRSGMQAIASVFTASLVLKTILLVLEETPKRLITGEKGTIKETSSGVLSRSFFWWLNSLFFEGSRKLLDLGSLGAINEKFNTHDLSKALEKRWENDPKQSQFSLLKCTFMAYKWQFLAGVPPRLLHSGFTFAQPFLIYSVVTFASTESERGLQVSSGLIGATALVYLGLAISGAWHKHMSYQLVTMYRGGIVSLIFKKTLKLKTASIKESAPVTLMTTDIDTIVGAGASVHDIWANLLELPVGIYLLYRQIGTPSLLVLVPTVITTVVSGIISPGMEPATVQWNQAVQKRVGETANMLSQIKGIKMMGLTDFFHGLVQALRVNELDVSAKFRWLLVHINNLALISAQATPVLIITSAIYWTKADGGLSVAEAFTSLSIIALVTQPLVMILVSLMQIAGVVGGCTRIQAFLLLSEQKEARSTLPQASEGVGSKSSQIPSSQPIELSEQSKKPRRQLGVLLSKGSSGSESSGVAAVIEGASFETEDGVELLKNIDLRILEGTLNMVVGKVGCGKSCLLKAIIGELPPAKGSVQTAASLGYCDQTPWLRNTTIRENITGQSLMDKRWLADVIQACSLEQDISHWPQGEQTIVGSGGVALSGGQKQRVALARAVYSQRKLLVLDDVFSSLDNSTSETVFQRLMGPNGLLRRNQTTVILTTSHIHFLPAADYITTLDDGSITHNQVPYDEAKSFVWRSVEESLQQNNATSSEASHPEGVIVECPPEVEADMTRQIGDTDCYKIYLRSLGWKVISILFPVAVVSSVLEIMPQIWLRLWTENGNGSKDAQYTSGYVGFAVAAMILGAFNLDYFLIVGVPKSSNSLHEQLLNSVCRAPLHFFTTTESGSILNRFSQDMTLIDMTLPLAFFLTFDLTLRGLVQTGVVASGAKLFGAFIPVSFLALYLIQKYYLRTSRQMRFLDLEAKTPLYTQFTETIAGLSTVRAFGWSEKFLDESFHLLGQSQTPLYLMFCIQRWLELVLDLFVAGMAVLLVTLALRISGATSEGAIGLAMVNLLGFNQTLTTVIDQWTQLETSLGAIARLKSFIKNTPNESKMLEVEMPPNWPTHGKIEIDNITASYSGKSSLVLSILRLLELNSGAIRIDGKDLATISRQHIRTQITTIPQDPVNLSGSVRDNLDPESLIQADAVLEQALKKTALWEAIEARGGLDADLGELGFSVGQRQLFCLARALLSRSSVVLLDEPASSVDNATNQEVRKIIKDFMDGRTVVEVSHRLDHIADFDVAVVMGNGVIIEVGDPEELLGRDSALRALRNQGQ</sequence>
<comment type="subcellular location">
    <subcellularLocation>
        <location evidence="1">Cell membrane</location>
        <topology evidence="1">Multi-pass membrane protein</topology>
    </subcellularLocation>
</comment>
<evidence type="ECO:0000259" key="12">
    <source>
        <dbReference type="PROSITE" id="PS50893"/>
    </source>
</evidence>
<feature type="transmembrane region" description="Helical" evidence="11">
    <location>
        <begin position="993"/>
        <end position="1013"/>
    </location>
</feature>
<dbReference type="SMART" id="SM00382">
    <property type="entry name" value="AAA"/>
    <property type="match status" value="2"/>
</dbReference>
<feature type="transmembrane region" description="Helical" evidence="11">
    <location>
        <begin position="929"/>
        <end position="949"/>
    </location>
</feature>
<dbReference type="CDD" id="cd18579">
    <property type="entry name" value="ABC_6TM_ABCC_D1"/>
    <property type="match status" value="1"/>
</dbReference>
<keyword evidence="9" id="KW-0325">Glycoprotein</keyword>
<dbReference type="PANTHER" id="PTHR24223:SF399">
    <property type="entry name" value="ABC TRANSPORTER ATNG"/>
    <property type="match status" value="1"/>
</dbReference>
<organism evidence="14 15">
    <name type="scientific">Fusarium zealandicum</name>
    <dbReference type="NCBI Taxonomy" id="1053134"/>
    <lineage>
        <taxon>Eukaryota</taxon>
        <taxon>Fungi</taxon>
        <taxon>Dikarya</taxon>
        <taxon>Ascomycota</taxon>
        <taxon>Pezizomycotina</taxon>
        <taxon>Sordariomycetes</taxon>
        <taxon>Hypocreomycetidae</taxon>
        <taxon>Hypocreales</taxon>
        <taxon>Nectriaceae</taxon>
        <taxon>Fusarium</taxon>
        <taxon>Fusarium staphyleae species complex</taxon>
    </lineage>
</organism>
<dbReference type="GO" id="GO:0016887">
    <property type="term" value="F:ATP hydrolysis activity"/>
    <property type="evidence" value="ECO:0007669"/>
    <property type="project" value="InterPro"/>
</dbReference>
<dbReference type="Pfam" id="PF24357">
    <property type="entry name" value="TMD0_ABC"/>
    <property type="match status" value="1"/>
</dbReference>
<feature type="domain" description="ABC transmembrane type-1" evidence="13">
    <location>
        <begin position="265"/>
        <end position="539"/>
    </location>
</feature>
<dbReference type="Proteomes" id="UP000635477">
    <property type="component" value="Unassembled WGS sequence"/>
</dbReference>
<evidence type="ECO:0008006" key="16">
    <source>
        <dbReference type="Google" id="ProtNLM"/>
    </source>
</evidence>
<gene>
    <name evidence="14" type="ORF">FZEAL_1620</name>
</gene>
<dbReference type="SUPFAM" id="SSF90123">
    <property type="entry name" value="ABC transporter transmembrane region"/>
    <property type="match status" value="2"/>
</dbReference>
<keyword evidence="6" id="KW-0067">ATP-binding</keyword>
<dbReference type="PANTHER" id="PTHR24223">
    <property type="entry name" value="ATP-BINDING CASSETTE SUB-FAMILY C"/>
    <property type="match status" value="1"/>
</dbReference>
<dbReference type="Pfam" id="PF00664">
    <property type="entry name" value="ABC_membrane"/>
    <property type="match status" value="2"/>
</dbReference>
<keyword evidence="8 11" id="KW-0472">Membrane</keyword>
<evidence type="ECO:0000256" key="3">
    <source>
        <dbReference type="ARBA" id="ARBA00022475"/>
    </source>
</evidence>
<evidence type="ECO:0000256" key="11">
    <source>
        <dbReference type="SAM" id="Phobius"/>
    </source>
</evidence>